<organism evidence="10 11">
    <name type="scientific">Deinococcus arcticus</name>
    <dbReference type="NCBI Taxonomy" id="2136176"/>
    <lineage>
        <taxon>Bacteria</taxon>
        <taxon>Thermotogati</taxon>
        <taxon>Deinococcota</taxon>
        <taxon>Deinococci</taxon>
        <taxon>Deinococcales</taxon>
        <taxon>Deinococcaceae</taxon>
        <taxon>Deinococcus</taxon>
    </lineage>
</organism>
<evidence type="ECO:0000313" key="10">
    <source>
        <dbReference type="EMBL" id="PTA67185.1"/>
    </source>
</evidence>
<dbReference type="GO" id="GO:0006508">
    <property type="term" value="P:proteolysis"/>
    <property type="evidence" value="ECO:0007669"/>
    <property type="project" value="UniProtKB-KW"/>
</dbReference>
<dbReference type="Pfam" id="PF00082">
    <property type="entry name" value="Peptidase_S8"/>
    <property type="match status" value="1"/>
</dbReference>
<keyword evidence="11" id="KW-1185">Reference proteome</keyword>
<dbReference type="GO" id="GO:0004252">
    <property type="term" value="F:serine-type endopeptidase activity"/>
    <property type="evidence" value="ECO:0007669"/>
    <property type="project" value="UniProtKB-UniRule"/>
</dbReference>
<feature type="active site" description="Charge relay system" evidence="5">
    <location>
        <position position="211"/>
    </location>
</feature>
<dbReference type="PROSITE" id="PS00138">
    <property type="entry name" value="SUBTILASE_SER"/>
    <property type="match status" value="1"/>
</dbReference>
<keyword evidence="8" id="KW-0732">Signal</keyword>
<gene>
    <name evidence="10" type="ORF">C8263_13900</name>
</gene>
<dbReference type="PROSITE" id="PS00136">
    <property type="entry name" value="SUBTILASE_ASP"/>
    <property type="match status" value="1"/>
</dbReference>
<keyword evidence="2 5" id="KW-0645">Protease</keyword>
<dbReference type="InterPro" id="IPR023828">
    <property type="entry name" value="Peptidase_S8_Ser-AS"/>
</dbReference>
<evidence type="ECO:0000256" key="1">
    <source>
        <dbReference type="ARBA" id="ARBA00011073"/>
    </source>
</evidence>
<comment type="caution">
    <text evidence="10">The sequence shown here is derived from an EMBL/GenBank/DDBJ whole genome shotgun (WGS) entry which is preliminary data.</text>
</comment>
<dbReference type="EMBL" id="PYSV01000014">
    <property type="protein sequence ID" value="PTA67185.1"/>
    <property type="molecule type" value="Genomic_DNA"/>
</dbReference>
<evidence type="ECO:0000256" key="5">
    <source>
        <dbReference type="PROSITE-ProRule" id="PRU01240"/>
    </source>
</evidence>
<dbReference type="Gene3D" id="3.40.50.200">
    <property type="entry name" value="Peptidase S8/S53 domain"/>
    <property type="match status" value="1"/>
</dbReference>
<proteinExistence type="inferred from homology"/>
<feature type="active site" description="Charge relay system" evidence="5">
    <location>
        <position position="168"/>
    </location>
</feature>
<feature type="signal peptide" evidence="8">
    <location>
        <begin position="1"/>
        <end position="22"/>
    </location>
</feature>
<protein>
    <submittedName>
        <fullName evidence="10">Peptidase S8 and S53 subtilisin kexin sedolisin</fullName>
    </submittedName>
</protein>
<dbReference type="InterPro" id="IPR023827">
    <property type="entry name" value="Peptidase_S8_Asp-AS"/>
</dbReference>
<evidence type="ECO:0000256" key="7">
    <source>
        <dbReference type="SAM" id="MobiDB-lite"/>
    </source>
</evidence>
<accession>A0A2T3W5K9</accession>
<dbReference type="AlphaFoldDB" id="A0A2T3W5K9"/>
<evidence type="ECO:0000256" key="4">
    <source>
        <dbReference type="ARBA" id="ARBA00022825"/>
    </source>
</evidence>
<feature type="region of interest" description="Disordered" evidence="7">
    <location>
        <begin position="67"/>
        <end position="94"/>
    </location>
</feature>
<dbReference type="PANTHER" id="PTHR43806">
    <property type="entry name" value="PEPTIDASE S8"/>
    <property type="match status" value="1"/>
</dbReference>
<evidence type="ECO:0000259" key="9">
    <source>
        <dbReference type="Pfam" id="PF00082"/>
    </source>
</evidence>
<dbReference type="Proteomes" id="UP000240317">
    <property type="component" value="Unassembled WGS sequence"/>
</dbReference>
<feature type="chain" id="PRO_5015613189" evidence="8">
    <location>
        <begin position="23"/>
        <end position="422"/>
    </location>
</feature>
<reference evidence="10 11" key="1">
    <citation type="submission" date="2018-03" db="EMBL/GenBank/DDBJ databases">
        <title>Draft genome of Deinococcus sp. OD32.</title>
        <authorList>
            <person name="Wang X.-P."/>
            <person name="Du Z.-J."/>
        </authorList>
    </citation>
    <scope>NUCLEOTIDE SEQUENCE [LARGE SCALE GENOMIC DNA]</scope>
    <source>
        <strain evidence="10 11">OD32</strain>
    </source>
</reference>
<dbReference type="InterPro" id="IPR015500">
    <property type="entry name" value="Peptidase_S8_subtilisin-rel"/>
</dbReference>
<name>A0A2T3W5K9_9DEIO</name>
<keyword evidence="3 5" id="KW-0378">Hydrolase</keyword>
<dbReference type="PANTHER" id="PTHR43806:SF11">
    <property type="entry name" value="CEREVISIN-RELATED"/>
    <property type="match status" value="1"/>
</dbReference>
<comment type="similarity">
    <text evidence="1 5 6">Belongs to the peptidase S8 family.</text>
</comment>
<dbReference type="PROSITE" id="PS51892">
    <property type="entry name" value="SUBTILASE"/>
    <property type="match status" value="1"/>
</dbReference>
<dbReference type="SUPFAM" id="SSF52743">
    <property type="entry name" value="Subtilisin-like"/>
    <property type="match status" value="1"/>
</dbReference>
<evidence type="ECO:0000256" key="3">
    <source>
        <dbReference type="ARBA" id="ARBA00022801"/>
    </source>
</evidence>
<feature type="domain" description="Peptidase S8/S53" evidence="9">
    <location>
        <begin position="159"/>
        <end position="374"/>
    </location>
</feature>
<dbReference type="InterPro" id="IPR050131">
    <property type="entry name" value="Peptidase_S8_subtilisin-like"/>
</dbReference>
<evidence type="ECO:0000256" key="2">
    <source>
        <dbReference type="ARBA" id="ARBA00022670"/>
    </source>
</evidence>
<evidence type="ECO:0000256" key="6">
    <source>
        <dbReference type="RuleBase" id="RU003355"/>
    </source>
</evidence>
<dbReference type="InterPro" id="IPR036852">
    <property type="entry name" value="Peptidase_S8/S53_dom_sf"/>
</dbReference>
<dbReference type="InterPro" id="IPR000209">
    <property type="entry name" value="Peptidase_S8/S53_dom"/>
</dbReference>
<keyword evidence="4 5" id="KW-0720">Serine protease</keyword>
<evidence type="ECO:0000256" key="8">
    <source>
        <dbReference type="SAM" id="SignalP"/>
    </source>
</evidence>
<sequence length="422" mass="43621">MRRTFPCVLLTALLLPACSSVPTPEVQRPSSILTVAAAPAVSNETLEQRYGGKVALRTGTFAVLGNPTRAPLQAQGGARPEPNRDVLSVPSDTPPTFWSSTSKISWGRSTGDLWSSTVTDWTGTAQQLWSGGTYQGLPANTAVWRRIGLEGAYADSRLGAGRTVAVIDSGVDLQHPMFTHLLSAPNTWRDFVDGDARPQEEGAVGQGAYGHGTVVAGIAAQVAPRARIMPLRVLDHTGRGDALNVAAAIVWAVDHGADVINLSLGTAEPFDALQQAVAYANSRQVLVVAAAGNSDRPELDHPAAGFGGQPLNVAVGSVDSDDLKSSFSSYGPAVGLMAPGEQVAAPYPGARAGQFSGTSMSTPVVAGALALGLSQGASPEAALEALQDGALQLDALPGNRAYQGQLGAGRVNLTDFLDDLND</sequence>
<feature type="active site" description="Charge relay system" evidence="5">
    <location>
        <position position="359"/>
    </location>
</feature>
<evidence type="ECO:0000313" key="11">
    <source>
        <dbReference type="Proteomes" id="UP000240317"/>
    </source>
</evidence>
<dbReference type="PRINTS" id="PR00723">
    <property type="entry name" value="SUBTILISIN"/>
</dbReference>